<sequence>MEEDTLHLALETARRSGMTPREALIHWDLAGGIAGGEQSVVWAILAIDLAMEGRPVRPGRPAVHTAASA</sequence>
<evidence type="ECO:0000313" key="2">
    <source>
        <dbReference type="Proteomes" id="UP001160625"/>
    </source>
</evidence>
<name>A0ABT6N3I5_9SPHN</name>
<reference evidence="1" key="1">
    <citation type="submission" date="2023-04" db="EMBL/GenBank/DDBJ databases">
        <title>Sphingomonas sp. MAHUQ-71 isolated from rice field.</title>
        <authorList>
            <person name="Huq M.A."/>
        </authorList>
    </citation>
    <scope>NUCLEOTIDE SEQUENCE</scope>
    <source>
        <strain evidence="1">MAHUQ-71</strain>
    </source>
</reference>
<dbReference type="Proteomes" id="UP001160625">
    <property type="component" value="Unassembled WGS sequence"/>
</dbReference>
<dbReference type="EMBL" id="JARYGZ010000001">
    <property type="protein sequence ID" value="MDH7639839.1"/>
    <property type="molecule type" value="Genomic_DNA"/>
</dbReference>
<evidence type="ECO:0000313" key="1">
    <source>
        <dbReference type="EMBL" id="MDH7639839.1"/>
    </source>
</evidence>
<comment type="caution">
    <text evidence="1">The sequence shown here is derived from an EMBL/GenBank/DDBJ whole genome shotgun (WGS) entry which is preliminary data.</text>
</comment>
<keyword evidence="2" id="KW-1185">Reference proteome</keyword>
<proteinExistence type="predicted"/>
<protein>
    <submittedName>
        <fullName evidence="1">Uncharacterized protein</fullName>
    </submittedName>
</protein>
<accession>A0ABT6N3I5</accession>
<gene>
    <name evidence="1" type="ORF">QGN17_13980</name>
</gene>
<dbReference type="RefSeq" id="WP_281045078.1">
    <property type="nucleotide sequence ID" value="NZ_JARYGZ010000001.1"/>
</dbReference>
<organism evidence="1 2">
    <name type="scientific">Sphingomonas oryzagri</name>
    <dbReference type="NCBI Taxonomy" id="3042314"/>
    <lineage>
        <taxon>Bacteria</taxon>
        <taxon>Pseudomonadati</taxon>
        <taxon>Pseudomonadota</taxon>
        <taxon>Alphaproteobacteria</taxon>
        <taxon>Sphingomonadales</taxon>
        <taxon>Sphingomonadaceae</taxon>
        <taxon>Sphingomonas</taxon>
    </lineage>
</organism>